<dbReference type="GO" id="GO:0005886">
    <property type="term" value="C:plasma membrane"/>
    <property type="evidence" value="ECO:0007669"/>
    <property type="project" value="UniProtKB-SubCell"/>
</dbReference>
<dbReference type="InterPro" id="IPR051542">
    <property type="entry name" value="Hydrogenase_cytochrome"/>
</dbReference>
<dbReference type="RefSeq" id="WP_090267754.1">
    <property type="nucleotide sequence ID" value="NZ_FOEP01000001.1"/>
</dbReference>
<feature type="transmembrane region" description="Helical" evidence="6">
    <location>
        <begin position="134"/>
        <end position="151"/>
    </location>
</feature>
<keyword evidence="5 6" id="KW-0472">Membrane</keyword>
<evidence type="ECO:0000313" key="9">
    <source>
        <dbReference type="Proteomes" id="UP000198634"/>
    </source>
</evidence>
<protein>
    <submittedName>
        <fullName evidence="8">Cytochrome b</fullName>
    </submittedName>
</protein>
<feature type="transmembrane region" description="Helical" evidence="6">
    <location>
        <begin position="35"/>
        <end position="53"/>
    </location>
</feature>
<evidence type="ECO:0000256" key="1">
    <source>
        <dbReference type="ARBA" id="ARBA00004651"/>
    </source>
</evidence>
<dbReference type="Gene3D" id="1.20.950.20">
    <property type="entry name" value="Transmembrane di-heme cytochromes, Chain C"/>
    <property type="match status" value="1"/>
</dbReference>
<accession>A0A1H8ZJM1</accession>
<dbReference type="STRING" id="657014.SAMN04488092_101471"/>
<proteinExistence type="predicted"/>
<feature type="domain" description="Cytochrome b561 bacterial/Ni-hydrogenase" evidence="7">
    <location>
        <begin position="7"/>
        <end position="167"/>
    </location>
</feature>
<evidence type="ECO:0000256" key="2">
    <source>
        <dbReference type="ARBA" id="ARBA00022475"/>
    </source>
</evidence>
<evidence type="ECO:0000256" key="5">
    <source>
        <dbReference type="ARBA" id="ARBA00023136"/>
    </source>
</evidence>
<dbReference type="Pfam" id="PF01292">
    <property type="entry name" value="Ni_hydr_CYTB"/>
    <property type="match status" value="1"/>
</dbReference>
<comment type="subcellular location">
    <subcellularLocation>
        <location evidence="1">Cell membrane</location>
        <topology evidence="1">Multi-pass membrane protein</topology>
    </subcellularLocation>
</comment>
<evidence type="ECO:0000313" key="8">
    <source>
        <dbReference type="EMBL" id="SEP64515.1"/>
    </source>
</evidence>
<keyword evidence="3 6" id="KW-0812">Transmembrane</keyword>
<evidence type="ECO:0000256" key="3">
    <source>
        <dbReference type="ARBA" id="ARBA00022692"/>
    </source>
</evidence>
<dbReference type="EMBL" id="FOEP01000001">
    <property type="protein sequence ID" value="SEP64515.1"/>
    <property type="molecule type" value="Genomic_DNA"/>
</dbReference>
<feature type="transmembrane region" description="Helical" evidence="6">
    <location>
        <begin position="94"/>
        <end position="114"/>
    </location>
</feature>
<gene>
    <name evidence="8" type="ORF">SAMN04488092_101471</name>
</gene>
<feature type="transmembrane region" description="Helical" evidence="6">
    <location>
        <begin position="12"/>
        <end position="29"/>
    </location>
</feature>
<dbReference type="InterPro" id="IPR011577">
    <property type="entry name" value="Cyt_b561_bac/Ni-Hgenase"/>
</dbReference>
<keyword evidence="4 6" id="KW-1133">Transmembrane helix</keyword>
<sequence>MRKEKIWDPVVRVFHWALAAGILANGLFVDDESQLHITLGYGVVMLVLLRILWGFTGSKHARFSDFPPSIEQAMAQLSHMATGRGRIYRGHTPLGALMMYNMLVTVLLIGASGYMMTTAMFRSSGWVEEAHETFVIWMGFSILVHVGAAILESRRSGVNLPLAMVTGTKTFPGHEVDKY</sequence>
<dbReference type="GO" id="GO:0009055">
    <property type="term" value="F:electron transfer activity"/>
    <property type="evidence" value="ECO:0007669"/>
    <property type="project" value="InterPro"/>
</dbReference>
<keyword evidence="2" id="KW-1003">Cell membrane</keyword>
<dbReference type="PANTHER" id="PTHR30485:SF2">
    <property type="entry name" value="BLL0597 PROTEIN"/>
    <property type="match status" value="1"/>
</dbReference>
<evidence type="ECO:0000256" key="6">
    <source>
        <dbReference type="SAM" id="Phobius"/>
    </source>
</evidence>
<keyword evidence="9" id="KW-1185">Reference proteome</keyword>
<evidence type="ECO:0000259" key="7">
    <source>
        <dbReference type="Pfam" id="PF01292"/>
    </source>
</evidence>
<name>A0A1H8ZJM1_9RHOB</name>
<reference evidence="8 9" key="1">
    <citation type="submission" date="2016-10" db="EMBL/GenBank/DDBJ databases">
        <authorList>
            <person name="de Groot N.N."/>
        </authorList>
    </citation>
    <scope>NUCLEOTIDE SEQUENCE [LARGE SCALE GENOMIC DNA]</scope>
    <source>
        <strain evidence="8 9">DSM 22007</strain>
    </source>
</reference>
<dbReference type="InterPro" id="IPR016174">
    <property type="entry name" value="Di-haem_cyt_TM"/>
</dbReference>
<organism evidence="8 9">
    <name type="scientific">Thalassovita taeanensis</name>
    <dbReference type="NCBI Taxonomy" id="657014"/>
    <lineage>
        <taxon>Bacteria</taxon>
        <taxon>Pseudomonadati</taxon>
        <taxon>Pseudomonadota</taxon>
        <taxon>Alphaproteobacteria</taxon>
        <taxon>Rhodobacterales</taxon>
        <taxon>Roseobacteraceae</taxon>
        <taxon>Thalassovita</taxon>
    </lineage>
</organism>
<dbReference type="OrthoDB" id="196472at2"/>
<dbReference type="GO" id="GO:0022904">
    <property type="term" value="P:respiratory electron transport chain"/>
    <property type="evidence" value="ECO:0007669"/>
    <property type="project" value="InterPro"/>
</dbReference>
<dbReference type="PANTHER" id="PTHR30485">
    <property type="entry name" value="NI/FE-HYDROGENASE 1 B-TYPE CYTOCHROME SUBUNIT"/>
    <property type="match status" value="1"/>
</dbReference>
<dbReference type="SUPFAM" id="SSF81342">
    <property type="entry name" value="Transmembrane di-heme cytochromes"/>
    <property type="match status" value="1"/>
</dbReference>
<evidence type="ECO:0000256" key="4">
    <source>
        <dbReference type="ARBA" id="ARBA00022989"/>
    </source>
</evidence>
<dbReference type="Proteomes" id="UP000198634">
    <property type="component" value="Unassembled WGS sequence"/>
</dbReference>
<dbReference type="GO" id="GO:0020037">
    <property type="term" value="F:heme binding"/>
    <property type="evidence" value="ECO:0007669"/>
    <property type="project" value="TreeGrafter"/>
</dbReference>
<dbReference type="AlphaFoldDB" id="A0A1H8ZJM1"/>